<dbReference type="Proteomes" id="UP001320706">
    <property type="component" value="Unassembled WGS sequence"/>
</dbReference>
<comment type="caution">
    <text evidence="1">The sequence shown here is derived from an EMBL/GenBank/DDBJ whole genome shotgun (WGS) entry which is preliminary data.</text>
</comment>
<evidence type="ECO:0000313" key="2">
    <source>
        <dbReference type="Proteomes" id="UP001320706"/>
    </source>
</evidence>
<gene>
    <name evidence="1" type="ORF">M8818_007084</name>
</gene>
<keyword evidence="2" id="KW-1185">Reference proteome</keyword>
<accession>A0ACC3S3Z5</accession>
<evidence type="ECO:0000313" key="1">
    <source>
        <dbReference type="EMBL" id="KAK8195933.1"/>
    </source>
</evidence>
<sequence>MRVLRELNIKIHDAVVDRGFVCKVFKFQTPNGWTLGTSRTGDQGHPEEFCVATSRHAIQQCLAEAIPKEVIQYAEVKLVLVEHGKKPVVVLADGAEHRADLVIGADGVRSAVKSGVFDAEDAKLYAPVYSYVCSGLGYLMEINLPRRGSCGVGGFLQTQLPEHLLREQSMTFTFGRSGSFGYAPVNSHSGDQLLWWSSYESEAPPRKREIDPNHIRRMLQARHQGWWDPLITTVLYNAKVDTVWPTWTLPDLPYWGRDGCVLVGDAAHALNPASGQGVSQALEDAATLPLLLAGYLRQNTTDPERAIALSIKGFYEIRKDRVKGFAETAKKVGSPKVRPSFIAQLGLYILMWAVTHLSWFGKLAFGDLLKIYSWRASAEVERKLAEKPNMD</sequence>
<organism evidence="1 2">
    <name type="scientific">Zalaria obscura</name>
    <dbReference type="NCBI Taxonomy" id="2024903"/>
    <lineage>
        <taxon>Eukaryota</taxon>
        <taxon>Fungi</taxon>
        <taxon>Dikarya</taxon>
        <taxon>Ascomycota</taxon>
        <taxon>Pezizomycotina</taxon>
        <taxon>Dothideomycetes</taxon>
        <taxon>Dothideomycetidae</taxon>
        <taxon>Dothideales</taxon>
        <taxon>Zalariaceae</taxon>
        <taxon>Zalaria</taxon>
    </lineage>
</organism>
<dbReference type="EMBL" id="JAMKPW020000042">
    <property type="protein sequence ID" value="KAK8195933.1"/>
    <property type="molecule type" value="Genomic_DNA"/>
</dbReference>
<proteinExistence type="predicted"/>
<reference evidence="1" key="1">
    <citation type="submission" date="2024-02" db="EMBL/GenBank/DDBJ databases">
        <title>Metagenome Assembled Genome of Zalaria obscura JY119.</title>
        <authorList>
            <person name="Vighnesh L."/>
            <person name="Jagadeeshwari U."/>
            <person name="Venkata Ramana C."/>
            <person name="Sasikala C."/>
        </authorList>
    </citation>
    <scope>NUCLEOTIDE SEQUENCE</scope>
    <source>
        <strain evidence="1">JY119</strain>
    </source>
</reference>
<name>A0ACC3S3Z5_9PEZI</name>
<protein>
    <submittedName>
        <fullName evidence="1">Uncharacterized protein</fullName>
    </submittedName>
</protein>